<sequence length="228" mass="25106">MELEKQYTRGGTSPVALDNTLGVIFVGIMVSASLFGILTTQCYYYALRFKQDPGWLKCVVAALWIIDAIHQIAASALIFQYTVGLILALSRAPLWQFRISSTQQLARLATASVYSPNVLYASFVSRQPKALAPSRAYCDTFSCRFCSGRRYTLPFLAEAKKYTGLVTLGLVTCAVCDIAVTVPVAWALYSSRTGFKHSFALLDAITFIAQNRSLIHLSANIGEHDQRA</sequence>
<keyword evidence="1" id="KW-0812">Transmembrane</keyword>
<accession>A0A9P6AUN2</accession>
<dbReference type="PANTHER" id="PTHR40465">
    <property type="entry name" value="CHROMOSOME 1, WHOLE GENOME SHOTGUN SEQUENCE"/>
    <property type="match status" value="1"/>
</dbReference>
<feature type="transmembrane region" description="Helical" evidence="1">
    <location>
        <begin position="58"/>
        <end position="81"/>
    </location>
</feature>
<dbReference type="PANTHER" id="PTHR40465:SF1">
    <property type="entry name" value="DUF6534 DOMAIN-CONTAINING PROTEIN"/>
    <property type="match status" value="1"/>
</dbReference>
<keyword evidence="1" id="KW-0472">Membrane</keyword>
<keyword evidence="3" id="KW-1185">Reference proteome</keyword>
<dbReference type="EMBL" id="MU128989">
    <property type="protein sequence ID" value="KAF9512293.1"/>
    <property type="molecule type" value="Genomic_DNA"/>
</dbReference>
<dbReference type="AlphaFoldDB" id="A0A9P6AUN2"/>
<comment type="caution">
    <text evidence="2">The sequence shown here is derived from an EMBL/GenBank/DDBJ whole genome shotgun (WGS) entry which is preliminary data.</text>
</comment>
<evidence type="ECO:0000313" key="2">
    <source>
        <dbReference type="EMBL" id="KAF9512293.1"/>
    </source>
</evidence>
<evidence type="ECO:0000256" key="1">
    <source>
        <dbReference type="SAM" id="Phobius"/>
    </source>
</evidence>
<gene>
    <name evidence="2" type="ORF">BS47DRAFT_1363293</name>
</gene>
<name>A0A9P6AUN2_9AGAM</name>
<evidence type="ECO:0000313" key="3">
    <source>
        <dbReference type="Proteomes" id="UP000886523"/>
    </source>
</evidence>
<feature type="transmembrane region" description="Helical" evidence="1">
    <location>
        <begin position="162"/>
        <end position="189"/>
    </location>
</feature>
<feature type="transmembrane region" description="Helical" evidence="1">
    <location>
        <begin position="20"/>
        <end position="46"/>
    </location>
</feature>
<proteinExistence type="predicted"/>
<reference evidence="2" key="1">
    <citation type="journal article" date="2020" name="Nat. Commun.">
        <title>Large-scale genome sequencing of mycorrhizal fungi provides insights into the early evolution of symbiotic traits.</title>
        <authorList>
            <person name="Miyauchi S."/>
            <person name="Kiss E."/>
            <person name="Kuo A."/>
            <person name="Drula E."/>
            <person name="Kohler A."/>
            <person name="Sanchez-Garcia M."/>
            <person name="Morin E."/>
            <person name="Andreopoulos B."/>
            <person name="Barry K.W."/>
            <person name="Bonito G."/>
            <person name="Buee M."/>
            <person name="Carver A."/>
            <person name="Chen C."/>
            <person name="Cichocki N."/>
            <person name="Clum A."/>
            <person name="Culley D."/>
            <person name="Crous P.W."/>
            <person name="Fauchery L."/>
            <person name="Girlanda M."/>
            <person name="Hayes R.D."/>
            <person name="Keri Z."/>
            <person name="LaButti K."/>
            <person name="Lipzen A."/>
            <person name="Lombard V."/>
            <person name="Magnuson J."/>
            <person name="Maillard F."/>
            <person name="Murat C."/>
            <person name="Nolan M."/>
            <person name="Ohm R.A."/>
            <person name="Pangilinan J."/>
            <person name="Pereira M.F."/>
            <person name="Perotto S."/>
            <person name="Peter M."/>
            <person name="Pfister S."/>
            <person name="Riley R."/>
            <person name="Sitrit Y."/>
            <person name="Stielow J.B."/>
            <person name="Szollosi G."/>
            <person name="Zifcakova L."/>
            <person name="Stursova M."/>
            <person name="Spatafora J.W."/>
            <person name="Tedersoo L."/>
            <person name="Vaario L.M."/>
            <person name="Yamada A."/>
            <person name="Yan M."/>
            <person name="Wang P."/>
            <person name="Xu J."/>
            <person name="Bruns T."/>
            <person name="Baldrian P."/>
            <person name="Vilgalys R."/>
            <person name="Dunand C."/>
            <person name="Henrissat B."/>
            <person name="Grigoriev I.V."/>
            <person name="Hibbett D."/>
            <person name="Nagy L.G."/>
            <person name="Martin F.M."/>
        </authorList>
    </citation>
    <scope>NUCLEOTIDE SEQUENCE</scope>
    <source>
        <strain evidence="2">UP504</strain>
    </source>
</reference>
<dbReference type="Proteomes" id="UP000886523">
    <property type="component" value="Unassembled WGS sequence"/>
</dbReference>
<keyword evidence="1" id="KW-1133">Transmembrane helix</keyword>
<dbReference type="OrthoDB" id="2535105at2759"/>
<protein>
    <submittedName>
        <fullName evidence="2">Uncharacterized protein</fullName>
    </submittedName>
</protein>
<organism evidence="2 3">
    <name type="scientific">Hydnum rufescens UP504</name>
    <dbReference type="NCBI Taxonomy" id="1448309"/>
    <lineage>
        <taxon>Eukaryota</taxon>
        <taxon>Fungi</taxon>
        <taxon>Dikarya</taxon>
        <taxon>Basidiomycota</taxon>
        <taxon>Agaricomycotina</taxon>
        <taxon>Agaricomycetes</taxon>
        <taxon>Cantharellales</taxon>
        <taxon>Hydnaceae</taxon>
        <taxon>Hydnum</taxon>
    </lineage>
</organism>